<evidence type="ECO:0000256" key="3">
    <source>
        <dbReference type="SAM" id="SignalP"/>
    </source>
</evidence>
<accession>A0A3B5A9Z8</accession>
<evidence type="ECO:0000256" key="1">
    <source>
        <dbReference type="ARBA" id="ARBA00022729"/>
    </source>
</evidence>
<feature type="compositionally biased region" description="Basic and acidic residues" evidence="2">
    <location>
        <begin position="345"/>
        <end position="364"/>
    </location>
</feature>
<feature type="signal peptide" evidence="3">
    <location>
        <begin position="1"/>
        <end position="26"/>
    </location>
</feature>
<feature type="domain" description="DUF4174" evidence="4">
    <location>
        <begin position="87"/>
        <end position="221"/>
    </location>
</feature>
<dbReference type="Proteomes" id="UP000694891">
    <property type="component" value="Unplaced"/>
</dbReference>
<organism evidence="5">
    <name type="scientific">Stegastes partitus</name>
    <name type="common">bicolor damselfish</name>
    <dbReference type="NCBI Taxonomy" id="144197"/>
    <lineage>
        <taxon>Eukaryota</taxon>
        <taxon>Metazoa</taxon>
        <taxon>Chordata</taxon>
        <taxon>Craniata</taxon>
        <taxon>Vertebrata</taxon>
        <taxon>Euteleostomi</taxon>
        <taxon>Actinopterygii</taxon>
        <taxon>Neopterygii</taxon>
        <taxon>Teleostei</taxon>
        <taxon>Neoteleostei</taxon>
        <taxon>Acanthomorphata</taxon>
        <taxon>Ovalentaria</taxon>
        <taxon>Pomacentridae</taxon>
        <taxon>Stegastes</taxon>
    </lineage>
</organism>
<dbReference type="AlphaFoldDB" id="A0A3B5A9Z8"/>
<dbReference type="GO" id="GO:0005604">
    <property type="term" value="C:basement membrane"/>
    <property type="evidence" value="ECO:0007669"/>
    <property type="project" value="TreeGrafter"/>
</dbReference>
<protein>
    <submittedName>
        <fullName evidence="5 7">Coiled-coil domain-containing protein 80-like</fullName>
    </submittedName>
</protein>
<dbReference type="PANTHER" id="PTHR46792">
    <property type="entry name" value="COILED-COIL DOMAIN-CONTAINING PROTEIN 80"/>
    <property type="match status" value="1"/>
</dbReference>
<proteinExistence type="predicted"/>
<feature type="compositionally biased region" description="Basic residues" evidence="2">
    <location>
        <begin position="365"/>
        <end position="383"/>
    </location>
</feature>
<feature type="region of interest" description="Disordered" evidence="2">
    <location>
        <begin position="243"/>
        <end position="393"/>
    </location>
</feature>
<dbReference type="RefSeq" id="XP_008302489.1">
    <property type="nucleotide sequence ID" value="XM_008304267.1"/>
</dbReference>
<feature type="compositionally biased region" description="Basic and acidic residues" evidence="2">
    <location>
        <begin position="384"/>
        <end position="393"/>
    </location>
</feature>
<reference evidence="7" key="2">
    <citation type="submission" date="2025-04" db="UniProtKB">
        <authorList>
            <consortium name="RefSeq"/>
        </authorList>
    </citation>
    <scope>IDENTIFICATION</scope>
</reference>
<keyword evidence="1 3" id="KW-0732">Signal</keyword>
<feature type="chain" id="PRO_5044591677" evidence="3">
    <location>
        <begin position="27"/>
        <end position="731"/>
    </location>
</feature>
<keyword evidence="6" id="KW-1185">Reference proteome</keyword>
<dbReference type="Ensembl" id="ENSSPAT00000014977.1">
    <property type="protein sequence ID" value="ENSSPAP00000014734.1"/>
    <property type="gene ID" value="ENSSPAG00000011120.1"/>
</dbReference>
<feature type="compositionally biased region" description="Basic and acidic residues" evidence="2">
    <location>
        <begin position="311"/>
        <end position="332"/>
    </location>
</feature>
<dbReference type="GO" id="GO:0010811">
    <property type="term" value="P:positive regulation of cell-substrate adhesion"/>
    <property type="evidence" value="ECO:0007669"/>
    <property type="project" value="TreeGrafter"/>
</dbReference>
<evidence type="ECO:0000256" key="2">
    <source>
        <dbReference type="SAM" id="MobiDB-lite"/>
    </source>
</evidence>
<dbReference type="STRING" id="144197.ENSSPAP00000014734"/>
<gene>
    <name evidence="7" type="primary">LOC103374220</name>
</gene>
<dbReference type="InterPro" id="IPR025232">
    <property type="entry name" value="DUF4174"/>
</dbReference>
<feature type="region of interest" description="Disordered" evidence="2">
    <location>
        <begin position="697"/>
        <end position="717"/>
    </location>
</feature>
<feature type="region of interest" description="Disordered" evidence="2">
    <location>
        <begin position="57"/>
        <end position="79"/>
    </location>
</feature>
<name>A0A3B5A9Z8_9TELE</name>
<evidence type="ECO:0000313" key="6">
    <source>
        <dbReference type="Proteomes" id="UP000694891"/>
    </source>
</evidence>
<feature type="domain" description="DUF4174" evidence="4">
    <location>
        <begin position="557"/>
        <end position="687"/>
    </location>
</feature>
<dbReference type="Pfam" id="PF13778">
    <property type="entry name" value="DUF4174"/>
    <property type="match status" value="3"/>
</dbReference>
<evidence type="ECO:0000259" key="4">
    <source>
        <dbReference type="Pfam" id="PF13778"/>
    </source>
</evidence>
<reference evidence="5" key="1">
    <citation type="submission" date="2023-09" db="UniProtKB">
        <authorList>
            <consortium name="Ensembl"/>
        </authorList>
    </citation>
    <scope>IDENTIFICATION</scope>
</reference>
<dbReference type="CTD" id="796417"/>
<dbReference type="PANTHER" id="PTHR46792:SF1">
    <property type="entry name" value="COILED-COIL DOMAIN-CONTAINING 80-LIKE 2"/>
    <property type="match status" value="1"/>
</dbReference>
<dbReference type="GO" id="GO:0030198">
    <property type="term" value="P:extracellular matrix organization"/>
    <property type="evidence" value="ECO:0007669"/>
    <property type="project" value="TreeGrafter"/>
</dbReference>
<sequence length="731" mass="82592">MLHFYTSYYLLSAALWSLSYPRLLTAWPNVGGNKPKHQLDPNVRDWGDYSDLPPGIEHGLGLEEDSEHGGNRGVGETSPSLAPELDFLADFAGKKRLWVITAPSHNDNYLRMMEKQLEEMEQKGLNCRLAERDTFIITIIQNAMMEGRIQKTTFEGDATVESLDPDTVSKLLHYLELTSQEQAFTMLVIKKNLRASERFPYPVRVEAILELIDQFPMRKLEKMTRKGSNLRCKTVKKKLVKRKKMKKMVLSPQRQGNVTSVVPRKPPLDKKAALKSKIQDILSGRSRFVIRKQPTKGKDSSSGAGGTSNVQEKEKVASSPRRNEDTKKDRSDSIVQEGKKKHGGQKNEDKIQSNVKDDTQEKQSSKKKGKGKKGKKGKGRGKKSNREASDKDKTALKEFVDSFKGTRRLMLISTPSRDATLYVQQTEENEKQHCELSIRKVTVATIVGEGSDATLSLHHHQLESEPPLSDQSEQFSDPGLISLLRAELGLSSSDLFSMTVTDYDIKPNRVFEAPPSSLALFEYIDNFPSRHSEKEKERKSPSVCSKDTQQLAAENSLLRFMSKRRLLLISAPSKDDYSFQQQISALSGQECHLGIRHFALLKLTGSGEKASGTVELFPLNGRSQSEVEPLSRDMVNNLREQLKISKDYFSMLVVGKDSDVKAWFPSPMWSLDNIYDLVDSMELRLQEEKLQKRLGIHCPEDRGRGGSDTGHYGGYDDDRAEETYLYHRSEE</sequence>
<evidence type="ECO:0000313" key="7">
    <source>
        <dbReference type="RefSeq" id="XP_008302489.1"/>
    </source>
</evidence>
<evidence type="ECO:0000313" key="5">
    <source>
        <dbReference type="Ensembl" id="ENSSPAP00000014734.1"/>
    </source>
</evidence>
<dbReference type="OrthoDB" id="9941497at2759"/>
<feature type="domain" description="DUF4174" evidence="4">
    <location>
        <begin position="400"/>
        <end position="533"/>
    </location>
</feature>
<dbReference type="GeneTree" id="ENSGT00940000166240"/>